<sequence>MVRVKAEIHVKLIIERIYGQYGYNVGYKKAWMEKQMSIISQIKSCANLDLINLFLGLHSHVGCTQGAHPTRDTTRDTFDIYIRLHAVVDLVEQLHILSSAPPLGFILDSVPHTTTDNLETLEEHNRTLHHQFSQPVPPT</sequence>
<organism evidence="1 2">
    <name type="scientific">Stylosanthes scabra</name>
    <dbReference type="NCBI Taxonomy" id="79078"/>
    <lineage>
        <taxon>Eukaryota</taxon>
        <taxon>Viridiplantae</taxon>
        <taxon>Streptophyta</taxon>
        <taxon>Embryophyta</taxon>
        <taxon>Tracheophyta</taxon>
        <taxon>Spermatophyta</taxon>
        <taxon>Magnoliopsida</taxon>
        <taxon>eudicotyledons</taxon>
        <taxon>Gunneridae</taxon>
        <taxon>Pentapetalae</taxon>
        <taxon>rosids</taxon>
        <taxon>fabids</taxon>
        <taxon>Fabales</taxon>
        <taxon>Fabaceae</taxon>
        <taxon>Papilionoideae</taxon>
        <taxon>50 kb inversion clade</taxon>
        <taxon>dalbergioids sensu lato</taxon>
        <taxon>Dalbergieae</taxon>
        <taxon>Pterocarpus clade</taxon>
        <taxon>Stylosanthes</taxon>
    </lineage>
</organism>
<reference evidence="1 2" key="1">
    <citation type="journal article" date="2023" name="Plants (Basel)">
        <title>Bridging the Gap: Combining Genomics and Transcriptomics Approaches to Understand Stylosanthes scabra, an Orphan Legume from the Brazilian Caatinga.</title>
        <authorList>
            <person name="Ferreira-Neto J.R.C."/>
            <person name="da Silva M.D."/>
            <person name="Binneck E."/>
            <person name="de Melo N.F."/>
            <person name="da Silva R.H."/>
            <person name="de Melo A.L.T.M."/>
            <person name="Pandolfi V."/>
            <person name="Bustamante F.O."/>
            <person name="Brasileiro-Vidal A.C."/>
            <person name="Benko-Iseppon A.M."/>
        </authorList>
    </citation>
    <scope>NUCLEOTIDE SEQUENCE [LARGE SCALE GENOMIC DNA]</scope>
    <source>
        <tissue evidence="1">Leaves</tissue>
    </source>
</reference>
<dbReference type="EMBL" id="JASCZI010181557">
    <property type="protein sequence ID" value="MED6184521.1"/>
    <property type="molecule type" value="Genomic_DNA"/>
</dbReference>
<keyword evidence="2" id="KW-1185">Reference proteome</keyword>
<proteinExistence type="predicted"/>
<name>A0ABU6WGP2_9FABA</name>
<evidence type="ECO:0000313" key="1">
    <source>
        <dbReference type="EMBL" id="MED6184521.1"/>
    </source>
</evidence>
<comment type="caution">
    <text evidence="1">The sequence shown here is derived from an EMBL/GenBank/DDBJ whole genome shotgun (WGS) entry which is preliminary data.</text>
</comment>
<accession>A0ABU6WGP2</accession>
<evidence type="ECO:0000313" key="2">
    <source>
        <dbReference type="Proteomes" id="UP001341840"/>
    </source>
</evidence>
<dbReference type="Proteomes" id="UP001341840">
    <property type="component" value="Unassembled WGS sequence"/>
</dbReference>
<protein>
    <submittedName>
        <fullName evidence="1">Uncharacterized protein</fullName>
    </submittedName>
</protein>
<gene>
    <name evidence="1" type="ORF">PIB30_048232</name>
</gene>